<sequence length="72" mass="8915">FFEYYYFVYVYINDIIIFNKSEKEYLTYLQIVFNIINEYYIYIGANKSFIKYLSIKFLKYIINKEGISKINN</sequence>
<keyword evidence="5" id="KW-1185">Reference proteome</keyword>
<dbReference type="Gene3D" id="3.30.70.270">
    <property type="match status" value="1"/>
</dbReference>
<dbReference type="InterPro" id="IPR000477">
    <property type="entry name" value="RT_dom"/>
</dbReference>
<protein>
    <recommendedName>
        <fullName evidence="3">Reverse transcriptase domain-containing protein</fullName>
    </recommendedName>
</protein>
<evidence type="ECO:0000259" key="3">
    <source>
        <dbReference type="PROSITE" id="PS50878"/>
    </source>
</evidence>
<evidence type="ECO:0000256" key="2">
    <source>
        <dbReference type="ARBA" id="ARBA00023128"/>
    </source>
</evidence>
<dbReference type="AlphaFoldDB" id="A0AAE0PBJ0"/>
<name>A0AAE0PBJ0_SORBR</name>
<reference evidence="4" key="2">
    <citation type="submission" date="2023-07" db="EMBL/GenBank/DDBJ databases">
        <authorList>
            <consortium name="Lawrence Berkeley National Laboratory"/>
            <person name="Haridas S."/>
            <person name="Hensen N."/>
            <person name="Bonometti L."/>
            <person name="Westerberg I."/>
            <person name="Brannstrom I.O."/>
            <person name="Guillou S."/>
            <person name="Cros-Aarteil S."/>
            <person name="Calhoun S."/>
            <person name="Kuo A."/>
            <person name="Mondo S."/>
            <person name="Pangilinan J."/>
            <person name="Riley R."/>
            <person name="LaButti K."/>
            <person name="Andreopoulos B."/>
            <person name="Lipzen A."/>
            <person name="Chen C."/>
            <person name="Yanf M."/>
            <person name="Daum C."/>
            <person name="Ng V."/>
            <person name="Clum A."/>
            <person name="Steindorff A."/>
            <person name="Ohm R."/>
            <person name="Martin F."/>
            <person name="Silar P."/>
            <person name="Natvig D."/>
            <person name="Lalanne C."/>
            <person name="Gautier V."/>
            <person name="Ament-velasquez S.L."/>
            <person name="Kruys A."/>
            <person name="Hutchinson M.I."/>
            <person name="Powell A.J."/>
            <person name="Barry K."/>
            <person name="Miller A.N."/>
            <person name="Grigoriev I.V."/>
            <person name="Debuchy R."/>
            <person name="Gladieux P."/>
            <person name="Thoren M.H."/>
            <person name="Johannesson H."/>
        </authorList>
    </citation>
    <scope>NUCLEOTIDE SEQUENCE</scope>
    <source>
        <strain evidence="4">FGSC 1904</strain>
    </source>
</reference>
<feature type="domain" description="Reverse transcriptase" evidence="3">
    <location>
        <begin position="1"/>
        <end position="62"/>
    </location>
</feature>
<evidence type="ECO:0000313" key="4">
    <source>
        <dbReference type="EMBL" id="KAK3396931.1"/>
    </source>
</evidence>
<dbReference type="SUPFAM" id="SSF56672">
    <property type="entry name" value="DNA/RNA polymerases"/>
    <property type="match status" value="1"/>
</dbReference>
<evidence type="ECO:0000313" key="5">
    <source>
        <dbReference type="Proteomes" id="UP001281003"/>
    </source>
</evidence>
<dbReference type="EMBL" id="JAUTDP010000008">
    <property type="protein sequence ID" value="KAK3396931.1"/>
    <property type="molecule type" value="Genomic_DNA"/>
</dbReference>
<evidence type="ECO:0000256" key="1">
    <source>
        <dbReference type="ARBA" id="ARBA00004173"/>
    </source>
</evidence>
<dbReference type="PROSITE" id="PS50878">
    <property type="entry name" value="RT_POL"/>
    <property type="match status" value="1"/>
</dbReference>
<reference evidence="4" key="1">
    <citation type="journal article" date="2023" name="Mol. Phylogenet. Evol.">
        <title>Genome-scale phylogeny and comparative genomics of the fungal order Sordariales.</title>
        <authorList>
            <person name="Hensen N."/>
            <person name="Bonometti L."/>
            <person name="Westerberg I."/>
            <person name="Brannstrom I.O."/>
            <person name="Guillou S."/>
            <person name="Cros-Aarteil S."/>
            <person name="Calhoun S."/>
            <person name="Haridas S."/>
            <person name="Kuo A."/>
            <person name="Mondo S."/>
            <person name="Pangilinan J."/>
            <person name="Riley R."/>
            <person name="LaButti K."/>
            <person name="Andreopoulos B."/>
            <person name="Lipzen A."/>
            <person name="Chen C."/>
            <person name="Yan M."/>
            <person name="Daum C."/>
            <person name="Ng V."/>
            <person name="Clum A."/>
            <person name="Steindorff A."/>
            <person name="Ohm R.A."/>
            <person name="Martin F."/>
            <person name="Silar P."/>
            <person name="Natvig D.O."/>
            <person name="Lalanne C."/>
            <person name="Gautier V."/>
            <person name="Ament-Velasquez S.L."/>
            <person name="Kruys A."/>
            <person name="Hutchinson M.I."/>
            <person name="Powell A.J."/>
            <person name="Barry K."/>
            <person name="Miller A.N."/>
            <person name="Grigoriev I.V."/>
            <person name="Debuchy R."/>
            <person name="Gladieux P."/>
            <person name="Hiltunen Thoren M."/>
            <person name="Johannesson H."/>
        </authorList>
    </citation>
    <scope>NUCLEOTIDE SEQUENCE</scope>
    <source>
        <strain evidence="4">FGSC 1904</strain>
    </source>
</reference>
<keyword evidence="2" id="KW-0496">Mitochondrion</keyword>
<gene>
    <name evidence="4" type="ORF">B0T20DRAFT_356848</name>
</gene>
<dbReference type="InterPro" id="IPR043502">
    <property type="entry name" value="DNA/RNA_pol_sf"/>
</dbReference>
<dbReference type="Proteomes" id="UP001281003">
    <property type="component" value="Unassembled WGS sequence"/>
</dbReference>
<feature type="non-terminal residue" evidence="4">
    <location>
        <position position="1"/>
    </location>
</feature>
<proteinExistence type="predicted"/>
<comment type="subcellular location">
    <subcellularLocation>
        <location evidence="1">Mitochondrion</location>
    </subcellularLocation>
</comment>
<dbReference type="InterPro" id="IPR043128">
    <property type="entry name" value="Rev_trsase/Diguanyl_cyclase"/>
</dbReference>
<dbReference type="GO" id="GO:0005739">
    <property type="term" value="C:mitochondrion"/>
    <property type="evidence" value="ECO:0007669"/>
    <property type="project" value="UniProtKB-SubCell"/>
</dbReference>
<accession>A0AAE0PBJ0</accession>
<organism evidence="4 5">
    <name type="scientific">Sordaria brevicollis</name>
    <dbReference type="NCBI Taxonomy" id="83679"/>
    <lineage>
        <taxon>Eukaryota</taxon>
        <taxon>Fungi</taxon>
        <taxon>Dikarya</taxon>
        <taxon>Ascomycota</taxon>
        <taxon>Pezizomycotina</taxon>
        <taxon>Sordariomycetes</taxon>
        <taxon>Sordariomycetidae</taxon>
        <taxon>Sordariales</taxon>
        <taxon>Sordariaceae</taxon>
        <taxon>Sordaria</taxon>
    </lineage>
</organism>
<comment type="caution">
    <text evidence="4">The sequence shown here is derived from an EMBL/GenBank/DDBJ whole genome shotgun (WGS) entry which is preliminary data.</text>
</comment>